<dbReference type="Gene3D" id="3.30.420.40">
    <property type="match status" value="2"/>
</dbReference>
<evidence type="ECO:0000313" key="2">
    <source>
        <dbReference type="EMBL" id="CDM65445.1"/>
    </source>
</evidence>
<dbReference type="InterPro" id="IPR002731">
    <property type="entry name" value="ATPase_BadF"/>
</dbReference>
<sequence>MGPDSAPPQTAEEMAKVEFFLGVDGGGTKTQAVITDSFYRVVGEGLAGPSNPLRVGVERAAAAIREAIDRACQAASIDRGKIAAAEIGLAGVRRKDWRERMRAALSDLGIDTLEVVTDADIALFGATDGGPGVVVIAGTGSICCGRNAHGRRACTGGWGPVAGDEGSGSWIARRALQAVAQATDERGPQTALVQAAYAYFGGETPDELSTAIYAPEMTNERIAGFARHVINVAREGDQVARAILAEAGRELGTAAATVIRRLHMQHEAFPVAYVGGVFVAGELLLEPLRKAVARIAPKAYLTQPAMAPAIAAARMAREHLYAPALAS</sequence>
<keyword evidence="3" id="KW-1185">Reference proteome</keyword>
<name>A0A0B6WZ52_9BACT</name>
<dbReference type="PANTHER" id="PTHR43190:SF3">
    <property type="entry name" value="N-ACETYL-D-GLUCOSAMINE KINASE"/>
    <property type="match status" value="1"/>
</dbReference>
<dbReference type="SUPFAM" id="SSF53067">
    <property type="entry name" value="Actin-like ATPase domain"/>
    <property type="match status" value="2"/>
</dbReference>
<dbReference type="InterPro" id="IPR043129">
    <property type="entry name" value="ATPase_NBD"/>
</dbReference>
<proteinExistence type="predicted"/>
<dbReference type="AlphaFoldDB" id="A0A0B6WZ52"/>
<dbReference type="InterPro" id="IPR052519">
    <property type="entry name" value="Euk-type_GlcNAc_Kinase"/>
</dbReference>
<dbReference type="Proteomes" id="UP000031518">
    <property type="component" value="Unassembled WGS sequence"/>
</dbReference>
<dbReference type="Pfam" id="PF01869">
    <property type="entry name" value="BcrAD_BadFG"/>
    <property type="match status" value="1"/>
</dbReference>
<organism evidence="2 3">
    <name type="scientific">Pyrinomonas methylaliphatogenes</name>
    <dbReference type="NCBI Taxonomy" id="454194"/>
    <lineage>
        <taxon>Bacteria</taxon>
        <taxon>Pseudomonadati</taxon>
        <taxon>Acidobacteriota</taxon>
        <taxon>Blastocatellia</taxon>
        <taxon>Blastocatellales</taxon>
        <taxon>Pyrinomonadaceae</taxon>
        <taxon>Pyrinomonas</taxon>
    </lineage>
</organism>
<reference evidence="2 3" key="2">
    <citation type="submission" date="2015-01" db="EMBL/GenBank/DDBJ databases">
        <title>Complete genome sequence of Pyrinomonas methylaliphatogenes type strain K22T.</title>
        <authorList>
            <person name="Lee K.C.Y."/>
            <person name="Power J.F."/>
            <person name="Dunfield P.F."/>
            <person name="Morgan X.C."/>
            <person name="Huttenhower C."/>
            <person name="Stott M.B."/>
        </authorList>
    </citation>
    <scope>NUCLEOTIDE SEQUENCE [LARGE SCALE GENOMIC DNA]</scope>
    <source>
        <strain evidence="2 3">K22</strain>
    </source>
</reference>
<keyword evidence="2" id="KW-0418">Kinase</keyword>
<gene>
    <name evidence="2" type="ORF">PYK22_01446</name>
</gene>
<feature type="domain" description="ATPase BadF/BadG/BcrA/BcrD type" evidence="1">
    <location>
        <begin position="21"/>
        <end position="313"/>
    </location>
</feature>
<evidence type="ECO:0000313" key="3">
    <source>
        <dbReference type="Proteomes" id="UP000031518"/>
    </source>
</evidence>
<accession>A0A0B6WZ52</accession>
<protein>
    <submittedName>
        <fullName evidence="2">Predicted N-acetylglucosamine kinase</fullName>
    </submittedName>
</protein>
<dbReference type="PANTHER" id="PTHR43190">
    <property type="entry name" value="N-ACETYL-D-GLUCOSAMINE KINASE"/>
    <property type="match status" value="1"/>
</dbReference>
<evidence type="ECO:0000259" key="1">
    <source>
        <dbReference type="Pfam" id="PF01869"/>
    </source>
</evidence>
<dbReference type="GO" id="GO:0016301">
    <property type="term" value="F:kinase activity"/>
    <property type="evidence" value="ECO:0007669"/>
    <property type="project" value="UniProtKB-KW"/>
</dbReference>
<reference evidence="2 3" key="1">
    <citation type="submission" date="2013-12" db="EMBL/GenBank/DDBJ databases">
        <authorList>
            <person name="Stott M."/>
        </authorList>
    </citation>
    <scope>NUCLEOTIDE SEQUENCE [LARGE SCALE GENOMIC DNA]</scope>
    <source>
        <strain evidence="2 3">K22</strain>
    </source>
</reference>
<dbReference type="EMBL" id="CBXV010000005">
    <property type="protein sequence ID" value="CDM65445.1"/>
    <property type="molecule type" value="Genomic_DNA"/>
</dbReference>
<keyword evidence="2" id="KW-0808">Transferase</keyword>
<dbReference type="STRING" id="454194.PYK22_01446"/>